<dbReference type="Gene3D" id="3.90.550.10">
    <property type="entry name" value="Spore Coat Polysaccharide Biosynthesis Protein SpsA, Chain A"/>
    <property type="match status" value="1"/>
</dbReference>
<dbReference type="InterPro" id="IPR015422">
    <property type="entry name" value="PyrdxlP-dep_Trfase_small"/>
</dbReference>
<keyword evidence="5" id="KW-0614">Plasmid</keyword>
<dbReference type="AlphaFoldDB" id="E0UNB0"/>
<dbReference type="Gene3D" id="3.40.640.10">
    <property type="entry name" value="Type I PLP-dependent aspartate aminotransferase-like (Major domain)"/>
    <property type="match status" value="1"/>
</dbReference>
<keyword evidence="2" id="KW-0663">Pyridoxal phosphate</keyword>
<comment type="cofactor">
    <cofactor evidence="1">
        <name>pyridoxal 5'-phosphate</name>
        <dbReference type="ChEBI" id="CHEBI:597326"/>
    </cofactor>
</comment>
<feature type="domain" description="Aminotransferase class I/classII large" evidence="3">
    <location>
        <begin position="313"/>
        <end position="591"/>
    </location>
</feature>
<dbReference type="OrthoDB" id="9813612at2"/>
<dbReference type="GO" id="GO:0030170">
    <property type="term" value="F:pyridoxal phosphate binding"/>
    <property type="evidence" value="ECO:0007669"/>
    <property type="project" value="InterPro"/>
</dbReference>
<proteinExistence type="predicted"/>
<dbReference type="Pfam" id="PF12804">
    <property type="entry name" value="NTP_transf_3"/>
    <property type="match status" value="1"/>
</dbReference>
<geneLocation type="plasmid" evidence="5 6">
    <name>Cy782203</name>
</geneLocation>
<dbReference type="PANTHER" id="PTHR42885:SF1">
    <property type="entry name" value="THREONINE-PHOSPHATE DECARBOXYLASE"/>
    <property type="match status" value="1"/>
</dbReference>
<gene>
    <name evidence="5" type="ordered locus">Cyan7822_6771</name>
</gene>
<dbReference type="SUPFAM" id="SSF53383">
    <property type="entry name" value="PLP-dependent transferases"/>
    <property type="match status" value="1"/>
</dbReference>
<sequence>MKLENKNRFKVIILAAGYGRRMRPLTYHTHKTLLKIADKTVIQRIINSLLEFKITDINIVTGYQDAELKLYLKQTYPHLDFNYIYNPKYAETNNIYSLALAFENLKIDRDIILIEADLIFDSSILKHLLQSPHSNVALVDYYRLGMDGTVVTISTEKIITNVIPPHLQGSDFDFRDKYKTLNVYKFSQEFCANNFSKLLVFYAKTLDNNCYYEIILGLIIYLGKVEVYAELIQGKWAEIDDPNDLRIAEFVFNESIQQQILDASFGGFWNYDILDFCFLRNMYFPSNSLISEIKNNLTVLLQSYSSTQKMIDEKLSSYLYCESDYVITLNGASQIYPILEEYLKESKVLLPCPTFGEYPRIFKNCLTYSDQVGIDTNEILDKINDCNSVVIVNPNNPTGSVISTEFIYNLALTNPSKLIIVDESFINFSEEKSILELLKINPLNNVILLVSLSKILGIPGVRLGYIYCCNFELNNYIRHRISIWNLNSIAEFFLEIILKHRDMIQESYQKTKRDRHDFAEQLIRLPLVNQVYPSGANFLLVELDCETTFMAYLKEQLLKKYRIYIKDVSNRFTTSYSYLRLAVRNEEDNHKFSDSYLTVIKDYNIFKET</sequence>
<evidence type="ECO:0000313" key="5">
    <source>
        <dbReference type="EMBL" id="ADN18440.1"/>
    </source>
</evidence>
<dbReference type="InterPro" id="IPR029044">
    <property type="entry name" value="Nucleotide-diphossugar_trans"/>
</dbReference>
<dbReference type="Pfam" id="PF00155">
    <property type="entry name" value="Aminotran_1_2"/>
    <property type="match status" value="1"/>
</dbReference>
<feature type="domain" description="MobA-like NTP transferase" evidence="4">
    <location>
        <begin position="11"/>
        <end position="133"/>
    </location>
</feature>
<dbReference type="KEGG" id="cyj:Cyan7822_6771"/>
<evidence type="ECO:0000256" key="2">
    <source>
        <dbReference type="ARBA" id="ARBA00022898"/>
    </source>
</evidence>
<keyword evidence="6" id="KW-1185">Reference proteome</keyword>
<dbReference type="Proteomes" id="UP000008206">
    <property type="component" value="Plasmid Cy782203"/>
</dbReference>
<keyword evidence="5" id="KW-0032">Aminotransferase</keyword>
<protein>
    <submittedName>
        <fullName evidence="5">Aminotransferase class I and II</fullName>
    </submittedName>
</protein>
<dbReference type="SUPFAM" id="SSF53448">
    <property type="entry name" value="Nucleotide-diphospho-sugar transferases"/>
    <property type="match status" value="1"/>
</dbReference>
<dbReference type="GO" id="GO:0016779">
    <property type="term" value="F:nucleotidyltransferase activity"/>
    <property type="evidence" value="ECO:0007669"/>
    <property type="project" value="UniProtKB-ARBA"/>
</dbReference>
<evidence type="ECO:0000259" key="3">
    <source>
        <dbReference type="Pfam" id="PF00155"/>
    </source>
</evidence>
<dbReference type="InterPro" id="IPR025877">
    <property type="entry name" value="MobA-like_NTP_Trfase"/>
</dbReference>
<dbReference type="EMBL" id="CP002201">
    <property type="protein sequence ID" value="ADN18440.1"/>
    <property type="molecule type" value="Genomic_DNA"/>
</dbReference>
<keyword evidence="5" id="KW-0808">Transferase</keyword>
<dbReference type="RefSeq" id="WP_013325566.1">
    <property type="nucleotide sequence ID" value="NC_014502.1"/>
</dbReference>
<dbReference type="HOGENOM" id="CLU_451177_0_0_3"/>
<dbReference type="InterPro" id="IPR015424">
    <property type="entry name" value="PyrdxlP-dep_Trfase"/>
</dbReference>
<organism evidence="5 6">
    <name type="scientific">Gloeothece verrucosa (strain PCC 7822)</name>
    <name type="common">Cyanothece sp. (strain PCC 7822)</name>
    <dbReference type="NCBI Taxonomy" id="497965"/>
    <lineage>
        <taxon>Bacteria</taxon>
        <taxon>Bacillati</taxon>
        <taxon>Cyanobacteriota</taxon>
        <taxon>Cyanophyceae</taxon>
        <taxon>Oscillatoriophycideae</taxon>
        <taxon>Chroococcales</taxon>
        <taxon>Aphanothecaceae</taxon>
        <taxon>Gloeothece</taxon>
        <taxon>Gloeothece verrucosa</taxon>
    </lineage>
</organism>
<name>E0UNB0_GLOV7</name>
<dbReference type="InterPro" id="IPR015421">
    <property type="entry name" value="PyrdxlP-dep_Trfase_major"/>
</dbReference>
<dbReference type="GO" id="GO:0008483">
    <property type="term" value="F:transaminase activity"/>
    <property type="evidence" value="ECO:0007669"/>
    <property type="project" value="UniProtKB-KW"/>
</dbReference>
<dbReference type="PANTHER" id="PTHR42885">
    <property type="entry name" value="HISTIDINOL-PHOSPHATE AMINOTRANSFERASE-RELATED"/>
    <property type="match status" value="1"/>
</dbReference>
<dbReference type="InterPro" id="IPR004839">
    <property type="entry name" value="Aminotransferase_I/II_large"/>
</dbReference>
<dbReference type="CDD" id="cd02523">
    <property type="entry name" value="PC_cytidylyltransferase"/>
    <property type="match status" value="1"/>
</dbReference>
<evidence type="ECO:0000256" key="1">
    <source>
        <dbReference type="ARBA" id="ARBA00001933"/>
    </source>
</evidence>
<reference evidence="6" key="1">
    <citation type="journal article" date="2011" name="MBio">
        <title>Novel metabolic attributes of the genus Cyanothece, comprising a group of unicellular nitrogen-fixing Cyanobacteria.</title>
        <authorList>
            <person name="Bandyopadhyay A."/>
            <person name="Elvitigala T."/>
            <person name="Welsh E."/>
            <person name="Stockel J."/>
            <person name="Liberton M."/>
            <person name="Min H."/>
            <person name="Sherman L.A."/>
            <person name="Pakrasi H.B."/>
        </authorList>
    </citation>
    <scope>NUCLEOTIDE SEQUENCE [LARGE SCALE GENOMIC DNA]</scope>
    <source>
        <strain evidence="6">PCC 7822</strain>
        <plasmid evidence="6">Cy782203</plasmid>
    </source>
</reference>
<dbReference type="Gene3D" id="3.90.1150.10">
    <property type="entry name" value="Aspartate Aminotransferase, domain 1"/>
    <property type="match status" value="1"/>
</dbReference>
<evidence type="ECO:0000313" key="6">
    <source>
        <dbReference type="Proteomes" id="UP000008206"/>
    </source>
</evidence>
<accession>E0UNB0</accession>
<evidence type="ECO:0000259" key="4">
    <source>
        <dbReference type="Pfam" id="PF12804"/>
    </source>
</evidence>
<dbReference type="CDD" id="cd00609">
    <property type="entry name" value="AAT_like"/>
    <property type="match status" value="1"/>
</dbReference>